<accession>A0A438KGY9</accession>
<name>A0A438KGY9_VITVI</name>
<reference evidence="1 2" key="1">
    <citation type="journal article" date="2018" name="PLoS Genet.">
        <title>Population sequencing reveals clonal diversity and ancestral inbreeding in the grapevine cultivar Chardonnay.</title>
        <authorList>
            <person name="Roach M.J."/>
            <person name="Johnson D.L."/>
            <person name="Bohlmann J."/>
            <person name="van Vuuren H.J."/>
            <person name="Jones S.J."/>
            <person name="Pretorius I.S."/>
            <person name="Schmidt S.A."/>
            <person name="Borneman A.R."/>
        </authorList>
    </citation>
    <scope>NUCLEOTIDE SEQUENCE [LARGE SCALE GENOMIC DNA]</scope>
    <source>
        <strain evidence="2">cv. Chardonnay</strain>
        <tissue evidence="1">Leaf</tissue>
    </source>
</reference>
<proteinExistence type="predicted"/>
<evidence type="ECO:0000313" key="2">
    <source>
        <dbReference type="Proteomes" id="UP000288805"/>
    </source>
</evidence>
<evidence type="ECO:0008006" key="3">
    <source>
        <dbReference type="Google" id="ProtNLM"/>
    </source>
</evidence>
<dbReference type="AlphaFoldDB" id="A0A438KGY9"/>
<organism evidence="1 2">
    <name type="scientific">Vitis vinifera</name>
    <name type="common">Grape</name>
    <dbReference type="NCBI Taxonomy" id="29760"/>
    <lineage>
        <taxon>Eukaryota</taxon>
        <taxon>Viridiplantae</taxon>
        <taxon>Streptophyta</taxon>
        <taxon>Embryophyta</taxon>
        <taxon>Tracheophyta</taxon>
        <taxon>Spermatophyta</taxon>
        <taxon>Magnoliopsida</taxon>
        <taxon>eudicotyledons</taxon>
        <taxon>Gunneridae</taxon>
        <taxon>Pentapetalae</taxon>
        <taxon>rosids</taxon>
        <taxon>Vitales</taxon>
        <taxon>Vitaceae</taxon>
        <taxon>Viteae</taxon>
        <taxon>Vitis</taxon>
    </lineage>
</organism>
<sequence length="281" mass="32208">MFWCGFEIFQNLYWEVNGCLWGKISKKVRGFSSWIRFGEVSLSCLLEVLQGEEVNFDISIGKGVPRGWPILAMKLLELGVKPFLRWALKVGVFAIVLVQRKFGVDFNERGFGLDGQVCYGMDRPFDVFKGSGLWLGLEYQEESNSVGLRLVWSLSLEGCRAGKGRSLARKKLMHAPLLLDGGGMRSGAVPFKLKNMWLKEVGFKGWWMDCNFRSSPKLVLFVKLKALKLDLKKETEKCLAMFPSRRRSLKIRWVLDSKDGEGSLSKEKDEVRRLAKEYFRK</sequence>
<dbReference type="Proteomes" id="UP000288805">
    <property type="component" value="Unassembled WGS sequence"/>
</dbReference>
<evidence type="ECO:0000313" key="1">
    <source>
        <dbReference type="EMBL" id="RVX20472.1"/>
    </source>
</evidence>
<dbReference type="EMBL" id="QGNW01000006">
    <property type="protein sequence ID" value="RVX20472.1"/>
    <property type="molecule type" value="Genomic_DNA"/>
</dbReference>
<comment type="caution">
    <text evidence="1">The sequence shown here is derived from an EMBL/GenBank/DDBJ whole genome shotgun (WGS) entry which is preliminary data.</text>
</comment>
<gene>
    <name evidence="1" type="ORF">CK203_002892</name>
</gene>
<protein>
    <recommendedName>
        <fullName evidence="3">DUF4283 domain-containing protein</fullName>
    </recommendedName>
</protein>